<name>A0A1L4CYJ8_9BACT</name>
<dbReference type="Gene3D" id="3.90.1720.10">
    <property type="entry name" value="endopeptidase domain like (from Nostoc punctiforme)"/>
    <property type="match status" value="1"/>
</dbReference>
<proteinExistence type="predicted"/>
<gene>
    <name evidence="1" type="ORF">AXG55_03400</name>
</gene>
<evidence type="ECO:0000313" key="2">
    <source>
        <dbReference type="Proteomes" id="UP000184731"/>
    </source>
</evidence>
<evidence type="ECO:0000313" key="1">
    <source>
        <dbReference type="EMBL" id="APJ03010.1"/>
    </source>
</evidence>
<dbReference type="OrthoDB" id="5291685at2"/>
<organism evidence="1 2">
    <name type="scientific">Silvanigrella aquatica</name>
    <dbReference type="NCBI Taxonomy" id="1915309"/>
    <lineage>
        <taxon>Bacteria</taxon>
        <taxon>Pseudomonadati</taxon>
        <taxon>Bdellovibrionota</taxon>
        <taxon>Oligoflexia</taxon>
        <taxon>Silvanigrellales</taxon>
        <taxon>Silvanigrellaceae</taxon>
        <taxon>Silvanigrella</taxon>
    </lineage>
</organism>
<dbReference type="PROSITE" id="PS51257">
    <property type="entry name" value="PROKAR_LIPOPROTEIN"/>
    <property type="match status" value="1"/>
</dbReference>
<dbReference type="RefSeq" id="WP_148696724.1">
    <property type="nucleotide sequence ID" value="NZ_CP017834.1"/>
</dbReference>
<dbReference type="AlphaFoldDB" id="A0A1L4CYJ8"/>
<dbReference type="Proteomes" id="UP000184731">
    <property type="component" value="Chromosome"/>
</dbReference>
<accession>A0A1L4CYJ8</accession>
<protein>
    <submittedName>
        <fullName evidence="1">Uncharacterized protein</fullName>
    </submittedName>
</protein>
<reference evidence="1 2" key="1">
    <citation type="submission" date="2016-10" db="EMBL/GenBank/DDBJ databases">
        <title>Silvanigrella aquatica sp. nov., isolated from a freshwater lake located in the Black Forest, Germany, description of Silvanigrellaceae fam. nov., Silvanigrellales ord. nov., reclassification of the order Bdellovibrionales in the class Oligoflexia, reclassification of the families Bacteriovoracaceae and Halobacteriovoraceae in the new order Bacteriovoracales ord. nov., and reclassification of the family Pseudobacteriovoracaceae in the order Oligoflexiales.</title>
        <authorList>
            <person name="Hahn M.W."/>
            <person name="Schmidt J."/>
            <person name="Koll U."/>
            <person name="Rohde M."/>
            <person name="Verbag S."/>
            <person name="Pitt A."/>
            <person name="Nakai R."/>
            <person name="Naganuma T."/>
            <person name="Lang E."/>
        </authorList>
    </citation>
    <scope>NUCLEOTIDE SEQUENCE [LARGE SCALE GENOMIC DNA]</scope>
    <source>
        <strain evidence="1 2">MWH-Nonnen-W8red</strain>
    </source>
</reference>
<sequence>MQKQILIPTFVFFSLFLTSCLTLSNSKSSKNFQNKNFINPSKVSVDWNQLYYENHSPQVRQFINYSKATKIALKDYEIPYTYNGTSGNWNTKYLSSKNKIEFMRKNGVDCTRFLWHLYAEQLNLPYNSKYRNAAILSQSFAQKRSTIELKNFIPIKKMKNGFKPKTGDILAFPGHALAVLDPEKCIAIQSTSWFCKKMSANGTCYEAAKGKEAGVTIYKLMNKGDCENGVWKQLDSPKNKFTAGWRHKAFNTWIEKMPNKVTNNKVITLIGYNISNRFIYFPGNPVPGKTSHAVSQITHLNGEKLDVVHIKVPHKAHTGKLKIYWGNQIKPDIKMTLESNQILTIENERMLSSN</sequence>
<dbReference type="KEGG" id="saqi:AXG55_03400"/>
<keyword evidence="2" id="KW-1185">Reference proteome</keyword>
<dbReference type="EMBL" id="CP017834">
    <property type="protein sequence ID" value="APJ03010.1"/>
    <property type="molecule type" value="Genomic_DNA"/>
</dbReference>
<dbReference type="STRING" id="1915309.AXG55_03400"/>